<keyword evidence="2 9" id="KW-0436">Ligase</keyword>
<evidence type="ECO:0000256" key="6">
    <source>
        <dbReference type="ARBA" id="ARBA00023146"/>
    </source>
</evidence>
<evidence type="ECO:0000256" key="2">
    <source>
        <dbReference type="ARBA" id="ARBA00022598"/>
    </source>
</evidence>
<dbReference type="InterPro" id="IPR014729">
    <property type="entry name" value="Rossmann-like_a/b/a_fold"/>
</dbReference>
<keyword evidence="12" id="KW-1185">Reference proteome</keyword>
<keyword evidence="4 9" id="KW-0067">ATP-binding</keyword>
<dbReference type="GO" id="GO:0006437">
    <property type="term" value="P:tyrosyl-tRNA aminoacylation"/>
    <property type="evidence" value="ECO:0007669"/>
    <property type="project" value="TreeGrafter"/>
</dbReference>
<evidence type="ECO:0000313" key="12">
    <source>
        <dbReference type="Proteomes" id="UP000636709"/>
    </source>
</evidence>
<dbReference type="AlphaFoldDB" id="A0A835KUQ5"/>
<dbReference type="OrthoDB" id="197206at2759"/>
<evidence type="ECO:0000256" key="1">
    <source>
        <dbReference type="ARBA" id="ARBA00013160"/>
    </source>
</evidence>
<dbReference type="InterPro" id="IPR002305">
    <property type="entry name" value="aa-tRNA-synth_Ic"/>
</dbReference>
<dbReference type="EC" id="6.1.1.1" evidence="1"/>
<accession>A0A835KUQ5</accession>
<dbReference type="SUPFAM" id="SSF52374">
    <property type="entry name" value="Nucleotidylyl transferase"/>
    <property type="match status" value="1"/>
</dbReference>
<dbReference type="GO" id="GO:0005737">
    <property type="term" value="C:cytoplasm"/>
    <property type="evidence" value="ECO:0007669"/>
    <property type="project" value="TreeGrafter"/>
</dbReference>
<feature type="region of interest" description="Disordered" evidence="10">
    <location>
        <begin position="1"/>
        <end position="21"/>
    </location>
</feature>
<gene>
    <name evidence="11" type="ORF">HU200_001567</name>
</gene>
<evidence type="ECO:0000256" key="7">
    <source>
        <dbReference type="ARBA" id="ARBA00033323"/>
    </source>
</evidence>
<dbReference type="Pfam" id="PF00579">
    <property type="entry name" value="tRNA-synt_1b"/>
    <property type="match status" value="1"/>
</dbReference>
<name>A0A835KUQ5_9POAL</name>
<comment type="caution">
    <text evidence="11">The sequence shown here is derived from an EMBL/GenBank/DDBJ whole genome shotgun (WGS) entry which is preliminary data.</text>
</comment>
<comment type="catalytic activity">
    <reaction evidence="8">
        <text>tRNA(Tyr) + L-tyrosine + ATP = L-tyrosyl-tRNA(Tyr) + AMP + diphosphate + H(+)</text>
        <dbReference type="Rhea" id="RHEA:10220"/>
        <dbReference type="Rhea" id="RHEA-COMP:9706"/>
        <dbReference type="Rhea" id="RHEA-COMP:9707"/>
        <dbReference type="ChEBI" id="CHEBI:15378"/>
        <dbReference type="ChEBI" id="CHEBI:30616"/>
        <dbReference type="ChEBI" id="CHEBI:33019"/>
        <dbReference type="ChEBI" id="CHEBI:58315"/>
        <dbReference type="ChEBI" id="CHEBI:78442"/>
        <dbReference type="ChEBI" id="CHEBI:78536"/>
        <dbReference type="ChEBI" id="CHEBI:456215"/>
        <dbReference type="EC" id="6.1.1.1"/>
    </reaction>
</comment>
<dbReference type="Gene3D" id="3.40.50.620">
    <property type="entry name" value="HUPs"/>
    <property type="match status" value="1"/>
</dbReference>
<organism evidence="11 12">
    <name type="scientific">Digitaria exilis</name>
    <dbReference type="NCBI Taxonomy" id="1010633"/>
    <lineage>
        <taxon>Eukaryota</taxon>
        <taxon>Viridiplantae</taxon>
        <taxon>Streptophyta</taxon>
        <taxon>Embryophyta</taxon>
        <taxon>Tracheophyta</taxon>
        <taxon>Spermatophyta</taxon>
        <taxon>Magnoliopsida</taxon>
        <taxon>Liliopsida</taxon>
        <taxon>Poales</taxon>
        <taxon>Poaceae</taxon>
        <taxon>PACMAD clade</taxon>
        <taxon>Panicoideae</taxon>
        <taxon>Panicodae</taxon>
        <taxon>Paniceae</taxon>
        <taxon>Anthephorinae</taxon>
        <taxon>Digitaria</taxon>
    </lineage>
</organism>
<evidence type="ECO:0000256" key="9">
    <source>
        <dbReference type="RuleBase" id="RU363036"/>
    </source>
</evidence>
<dbReference type="PANTHER" id="PTHR46264">
    <property type="entry name" value="TYROSINE-TRNA LIGASE"/>
    <property type="match status" value="1"/>
</dbReference>
<evidence type="ECO:0000256" key="10">
    <source>
        <dbReference type="SAM" id="MobiDB-lite"/>
    </source>
</evidence>
<dbReference type="GO" id="GO:0005524">
    <property type="term" value="F:ATP binding"/>
    <property type="evidence" value="ECO:0007669"/>
    <property type="project" value="UniProtKB-KW"/>
</dbReference>
<dbReference type="InterPro" id="IPR050489">
    <property type="entry name" value="Tyr-tRNA_synthase"/>
</dbReference>
<evidence type="ECO:0000313" key="11">
    <source>
        <dbReference type="EMBL" id="KAF8780445.1"/>
    </source>
</evidence>
<comment type="similarity">
    <text evidence="9">Belongs to the class-I aminoacyl-tRNA synthetase family.</text>
</comment>
<keyword evidence="5 9" id="KW-0648">Protein biosynthesis</keyword>
<dbReference type="GO" id="GO:0004831">
    <property type="term" value="F:tyrosine-tRNA ligase activity"/>
    <property type="evidence" value="ECO:0007669"/>
    <property type="project" value="UniProtKB-EC"/>
</dbReference>
<evidence type="ECO:0000256" key="8">
    <source>
        <dbReference type="ARBA" id="ARBA00048248"/>
    </source>
</evidence>
<protein>
    <recommendedName>
        <fullName evidence="1">tyrosine--tRNA ligase</fullName>
        <ecNumber evidence="1">6.1.1.1</ecNumber>
    </recommendedName>
    <alternativeName>
        <fullName evidence="7">Tyrosyl-tRNA synthetase</fullName>
    </alternativeName>
</protein>
<dbReference type="PANTHER" id="PTHR46264:SF4">
    <property type="entry name" value="TYROSINE--TRNA LIGASE, CYTOPLASMIC"/>
    <property type="match status" value="1"/>
</dbReference>
<evidence type="ECO:0000256" key="5">
    <source>
        <dbReference type="ARBA" id="ARBA00022917"/>
    </source>
</evidence>
<evidence type="ECO:0000256" key="3">
    <source>
        <dbReference type="ARBA" id="ARBA00022741"/>
    </source>
</evidence>
<evidence type="ECO:0000256" key="4">
    <source>
        <dbReference type="ARBA" id="ARBA00022840"/>
    </source>
</evidence>
<keyword evidence="6 9" id="KW-0030">Aminoacyl-tRNA synthetase</keyword>
<dbReference type="Proteomes" id="UP000636709">
    <property type="component" value="Unassembled WGS sequence"/>
</dbReference>
<keyword evidence="3 9" id="KW-0547">Nucleotide-binding</keyword>
<proteinExistence type="inferred from homology"/>
<sequence length="218" mass="22981">MAPAGSIGAGTEAAPAGSPMPGIGAAPAPAVSEVPATATGAASAAAQSLEERFSILLSIAEECVEEDESAQSAAGQPQSSLLRRLRTLRPYAHRTGCTTIMSPLQLDASCSTTANKFMASAGCKVKILIADRFAMLNKKMGGDLDAIRTVGSYMVEVWKALGVNMDSVEFLWSSEEISKRPNEYLSLVMDIAMTRSVSVSRILRYDSVYLSSFSSSQS</sequence>
<reference evidence="11" key="1">
    <citation type="submission" date="2020-07" db="EMBL/GenBank/DDBJ databases">
        <title>Genome sequence and genetic diversity analysis of an under-domesticated orphan crop, white fonio (Digitaria exilis).</title>
        <authorList>
            <person name="Bennetzen J.L."/>
            <person name="Chen S."/>
            <person name="Ma X."/>
            <person name="Wang X."/>
            <person name="Yssel A.E.J."/>
            <person name="Chaluvadi S.R."/>
            <person name="Johnson M."/>
            <person name="Gangashetty P."/>
            <person name="Hamidou F."/>
            <person name="Sanogo M.D."/>
            <person name="Zwaenepoel A."/>
            <person name="Wallace J."/>
            <person name="Van De Peer Y."/>
            <person name="Van Deynze A."/>
        </authorList>
    </citation>
    <scope>NUCLEOTIDE SEQUENCE</scope>
    <source>
        <tissue evidence="11">Leaves</tissue>
    </source>
</reference>
<dbReference type="EMBL" id="JACEFO010000138">
    <property type="protein sequence ID" value="KAF8780445.1"/>
    <property type="molecule type" value="Genomic_DNA"/>
</dbReference>